<name>A0ACC2XG44_9TREE</name>
<proteinExistence type="predicted"/>
<dbReference type="Proteomes" id="UP001243375">
    <property type="component" value="Unassembled WGS sequence"/>
</dbReference>
<comment type="caution">
    <text evidence="1">The sequence shown here is derived from an EMBL/GenBank/DDBJ whole genome shotgun (WGS) entry which is preliminary data.</text>
</comment>
<accession>A0ACC2XG44</accession>
<organism evidence="1 2">
    <name type="scientific">Naganishia vaughanmartiniae</name>
    <dbReference type="NCBI Taxonomy" id="1424756"/>
    <lineage>
        <taxon>Eukaryota</taxon>
        <taxon>Fungi</taxon>
        <taxon>Dikarya</taxon>
        <taxon>Basidiomycota</taxon>
        <taxon>Agaricomycotina</taxon>
        <taxon>Tremellomycetes</taxon>
        <taxon>Filobasidiales</taxon>
        <taxon>Filobasidiaceae</taxon>
        <taxon>Naganishia</taxon>
    </lineage>
</organism>
<gene>
    <name evidence="1" type="ORF">QFC22_001776</name>
</gene>
<keyword evidence="2" id="KW-1185">Reference proteome</keyword>
<evidence type="ECO:0000313" key="1">
    <source>
        <dbReference type="EMBL" id="KAJ9122354.1"/>
    </source>
</evidence>
<evidence type="ECO:0000313" key="2">
    <source>
        <dbReference type="Proteomes" id="UP001243375"/>
    </source>
</evidence>
<reference evidence="1" key="1">
    <citation type="submission" date="2023-04" db="EMBL/GenBank/DDBJ databases">
        <title>Draft Genome sequencing of Naganishia species isolated from polar environments using Oxford Nanopore Technology.</title>
        <authorList>
            <person name="Leo P."/>
            <person name="Venkateswaran K."/>
        </authorList>
    </citation>
    <scope>NUCLEOTIDE SEQUENCE</scope>
    <source>
        <strain evidence="1">MNA-CCFEE 5425</strain>
    </source>
</reference>
<protein>
    <submittedName>
        <fullName evidence="1">Uncharacterized protein</fullName>
    </submittedName>
</protein>
<sequence>MSNQQQYNGGQPPQQTIQSSSGWQRRPMPPQEALFSGTHIGPRPPRPAAAAHDPRFNGNSNIPPFSTGNPIPGSRLPAVPGMGYLGASPVGRPPFPAYMSTPPSAAGLGTPPQGMSNHYVQSAPASTTPLDPRFSSQGAPSPTVSTYGHPAGSSNPGLSAPGIAMDPRFAAGVPASSTPMVQSFDPRFPTVSQGPSKQSNTIPPPSIPMDPRLAGIQRSTTPPYPPPPNLLPLPGPPQVSHTQSLAPAEVENRSMEAHNVLSKAQFRVTSSGTGSMVRLPGASMHEPNIYTFGTPYDVMYNDLKNKDERLYTANGILNMLDRNRKVKAAPEKWQAARDITADVVITCEERCFDAVCEDLLNRGGQYDKIVHVINIEIKDNHEEAFLAGKAILDLAKAIETASDLDVEMEDILLRQQDMHPHSLLHTVAFY</sequence>
<dbReference type="EMBL" id="JASBWU010000004">
    <property type="protein sequence ID" value="KAJ9122354.1"/>
    <property type="molecule type" value="Genomic_DNA"/>
</dbReference>